<organism evidence="1 2">
    <name type="scientific">Saccharopolyspora shandongensis</name>
    <dbReference type="NCBI Taxonomy" id="418495"/>
    <lineage>
        <taxon>Bacteria</taxon>
        <taxon>Bacillati</taxon>
        <taxon>Actinomycetota</taxon>
        <taxon>Actinomycetes</taxon>
        <taxon>Pseudonocardiales</taxon>
        <taxon>Pseudonocardiaceae</taxon>
        <taxon>Saccharopolyspora</taxon>
    </lineage>
</organism>
<evidence type="ECO:0000313" key="1">
    <source>
        <dbReference type="EMBL" id="SDW40898.1"/>
    </source>
</evidence>
<accession>A0A1H2TAM5</accession>
<reference evidence="2" key="1">
    <citation type="submission" date="2016-10" db="EMBL/GenBank/DDBJ databases">
        <authorList>
            <person name="Varghese N."/>
            <person name="Submissions S."/>
        </authorList>
    </citation>
    <scope>NUCLEOTIDE SEQUENCE [LARGE SCALE GENOMIC DNA]</scope>
    <source>
        <strain evidence="2">CGMCC 4.3530</strain>
    </source>
</reference>
<sequence>MTLFGAAEGHLPYDNSNPLVVLSMIVNGEVPRHQQTGPVGEAIRVVIDLAPAYQATAGGGRQRGSAP</sequence>
<protein>
    <submittedName>
        <fullName evidence="1">Uncharacterized protein</fullName>
    </submittedName>
</protein>
<dbReference type="EMBL" id="FNOK01000003">
    <property type="protein sequence ID" value="SDW40898.1"/>
    <property type="molecule type" value="Genomic_DNA"/>
</dbReference>
<evidence type="ECO:0000313" key="2">
    <source>
        <dbReference type="Proteomes" id="UP000199529"/>
    </source>
</evidence>
<dbReference type="Proteomes" id="UP000199529">
    <property type="component" value="Unassembled WGS sequence"/>
</dbReference>
<dbReference type="AlphaFoldDB" id="A0A1H2TAM5"/>
<gene>
    <name evidence="1" type="ORF">SAMN05216215_100342</name>
</gene>
<dbReference type="RefSeq" id="WP_342743097.1">
    <property type="nucleotide sequence ID" value="NZ_FNOK01000003.1"/>
</dbReference>
<dbReference type="STRING" id="418495.SAMN05216215_100342"/>
<name>A0A1H2TAM5_9PSEU</name>
<proteinExistence type="predicted"/>
<keyword evidence="2" id="KW-1185">Reference proteome</keyword>